<comment type="caution">
    <text evidence="1">The sequence shown here is derived from an EMBL/GenBank/DDBJ whole genome shotgun (WGS) entry which is preliminary data.</text>
</comment>
<keyword evidence="2" id="KW-1185">Reference proteome</keyword>
<dbReference type="Pfam" id="PF11199">
    <property type="entry name" value="DUF2891"/>
    <property type="match status" value="1"/>
</dbReference>
<dbReference type="RefSeq" id="WP_168112953.1">
    <property type="nucleotide sequence ID" value="NZ_BOON01000003.1"/>
</dbReference>
<dbReference type="InterPro" id="IPR021365">
    <property type="entry name" value="DUF2891"/>
</dbReference>
<organism evidence="1 2">
    <name type="scientific">Planosporangium mesophilum</name>
    <dbReference type="NCBI Taxonomy" id="689768"/>
    <lineage>
        <taxon>Bacteria</taxon>
        <taxon>Bacillati</taxon>
        <taxon>Actinomycetota</taxon>
        <taxon>Actinomycetes</taxon>
        <taxon>Micromonosporales</taxon>
        <taxon>Micromonosporaceae</taxon>
        <taxon>Planosporangium</taxon>
    </lineage>
</organism>
<evidence type="ECO:0000313" key="2">
    <source>
        <dbReference type="Proteomes" id="UP000599074"/>
    </source>
</evidence>
<proteinExistence type="predicted"/>
<gene>
    <name evidence="1" type="ORF">Pme01_03890</name>
</gene>
<name>A0A8J3T7K1_9ACTN</name>
<dbReference type="EMBL" id="BOON01000003">
    <property type="protein sequence ID" value="GII20792.1"/>
    <property type="molecule type" value="Genomic_DNA"/>
</dbReference>
<protein>
    <recommendedName>
        <fullName evidence="3">DUF2891 domain-containing protein</fullName>
    </recommendedName>
</protein>
<evidence type="ECO:0000313" key="1">
    <source>
        <dbReference type="EMBL" id="GII20792.1"/>
    </source>
</evidence>
<dbReference type="Proteomes" id="UP000599074">
    <property type="component" value="Unassembled WGS sequence"/>
</dbReference>
<sequence>MGEWGDVLRAHAGEYARVALTNIEREFPSDIHHLMTGPGDFPRRPRERTPVFYGSFDWHSCVEMHWMLVRLLKVAGDAVPADEIRAALEGQFNPDGLAAEARFITRPHDGVRERPYGWGWALKLAGELATWDDPDGARWAERLTPLTEAITGNFLDWFPKATYPVRYGVHSNTAFGLSLAWTHADKRLRDGITALANRFYATDTDYPGGWEPSGTDFLSPALTEAELMSKLLPQPDFADWLGAFLPGIADGEPASLFTPAIVSDSSDGYIAHLHGLNASRAWCWRRIAEELPDGDPRIEPALTAARRHADAALPHVAGGDYMVEHWLACYAVLLLAE</sequence>
<reference evidence="1" key="1">
    <citation type="submission" date="2021-01" db="EMBL/GenBank/DDBJ databases">
        <title>Whole genome shotgun sequence of Planosporangium mesophilum NBRC 109066.</title>
        <authorList>
            <person name="Komaki H."/>
            <person name="Tamura T."/>
        </authorList>
    </citation>
    <scope>NUCLEOTIDE SEQUENCE</scope>
    <source>
        <strain evidence="1">NBRC 109066</strain>
    </source>
</reference>
<dbReference type="AlphaFoldDB" id="A0A8J3T7K1"/>
<evidence type="ECO:0008006" key="3">
    <source>
        <dbReference type="Google" id="ProtNLM"/>
    </source>
</evidence>
<accession>A0A8J3T7K1</accession>